<dbReference type="EMBL" id="AP027266">
    <property type="protein sequence ID" value="BDW85772.1"/>
    <property type="molecule type" value="Genomic_DNA"/>
</dbReference>
<evidence type="ECO:0000259" key="2">
    <source>
        <dbReference type="PROSITE" id="PS50975"/>
    </source>
</evidence>
<evidence type="ECO:0000256" key="1">
    <source>
        <dbReference type="PROSITE-ProRule" id="PRU00409"/>
    </source>
</evidence>
<dbReference type="InterPro" id="IPR011761">
    <property type="entry name" value="ATP-grasp"/>
</dbReference>
<dbReference type="AlphaFoldDB" id="A0AA48H5E1"/>
<dbReference type="KEGG" id="rmai:MACH21_19490"/>
<accession>A0AA48H5E1</accession>
<evidence type="ECO:0000313" key="3">
    <source>
        <dbReference type="EMBL" id="BDW85772.1"/>
    </source>
</evidence>
<proteinExistence type="predicted"/>
<feature type="domain" description="ATP-grasp" evidence="2">
    <location>
        <begin position="105"/>
        <end position="274"/>
    </location>
</feature>
<dbReference type="Pfam" id="PF15632">
    <property type="entry name" value="ATPgrasp_Ter"/>
    <property type="match status" value="1"/>
</dbReference>
<reference evidence="3 4" key="1">
    <citation type="submission" date="2023-01" db="EMBL/GenBank/DDBJ databases">
        <title>Complete genome sequence of Roseicyclus marinus strain Dej080120_10.</title>
        <authorList>
            <person name="Ueki S."/>
            <person name="Maruyama F."/>
        </authorList>
    </citation>
    <scope>NUCLEOTIDE SEQUENCE [LARGE SCALE GENOMIC DNA]</scope>
    <source>
        <strain evidence="3 4">Dej080120_10</strain>
    </source>
</reference>
<dbReference type="Gene3D" id="3.40.50.20">
    <property type="match status" value="1"/>
</dbReference>
<dbReference type="SUPFAM" id="SSF56059">
    <property type="entry name" value="Glutathione synthetase ATP-binding domain-like"/>
    <property type="match status" value="1"/>
</dbReference>
<sequence>MAQGVARVIRECRPDWRIVGADMGNHHGGSHFVDRLLVAPSANDPGYSEWLGAHLEREGVTYCIPINEAEIEKVVALPSPLRVGTHMVSAGSKAVSVAADKVKTARFLASLGIPAPWVAERAEDVPPDAFPCICKPRAGAGSRAVFICTDAEDARFLQARHPGSMFQELLLPDDAEVTVAVFRDRLGATAMLQLQRRLVSGATAWAEVIDDPSVTEQCLRIAEALDLRGAINVQLRRTADGPRVFEINARFSSTALMRHRLGFSDVIWALDDLSGSPVTTSHPRPGQRIARIQDAVILQTAIL</sequence>
<dbReference type="Gene3D" id="3.30.470.20">
    <property type="entry name" value="ATP-grasp fold, B domain"/>
    <property type="match status" value="2"/>
</dbReference>
<name>A0AA48H5E1_9RHOB</name>
<protein>
    <submittedName>
        <fullName evidence="3">Carbamoyl phosphate synthase</fullName>
    </submittedName>
</protein>
<gene>
    <name evidence="3" type="ORF">MACH21_19490</name>
</gene>
<dbReference type="GO" id="GO:0005524">
    <property type="term" value="F:ATP binding"/>
    <property type="evidence" value="ECO:0007669"/>
    <property type="project" value="UniProtKB-UniRule"/>
</dbReference>
<keyword evidence="1" id="KW-0547">Nucleotide-binding</keyword>
<organism evidence="3 4">
    <name type="scientific">Roseicyclus marinus</name>
    <dbReference type="NCBI Taxonomy" id="2161673"/>
    <lineage>
        <taxon>Bacteria</taxon>
        <taxon>Pseudomonadati</taxon>
        <taxon>Pseudomonadota</taxon>
        <taxon>Alphaproteobacteria</taxon>
        <taxon>Rhodobacterales</taxon>
        <taxon>Roseobacteraceae</taxon>
        <taxon>Roseicyclus</taxon>
    </lineage>
</organism>
<dbReference type="PROSITE" id="PS50975">
    <property type="entry name" value="ATP_GRASP"/>
    <property type="match status" value="1"/>
</dbReference>
<keyword evidence="1" id="KW-0067">ATP-binding</keyword>
<dbReference type="GO" id="GO:0046872">
    <property type="term" value="F:metal ion binding"/>
    <property type="evidence" value="ECO:0007669"/>
    <property type="project" value="InterPro"/>
</dbReference>
<dbReference type="Proteomes" id="UP001337723">
    <property type="component" value="Chromosome"/>
</dbReference>
<evidence type="ECO:0000313" key="4">
    <source>
        <dbReference type="Proteomes" id="UP001337723"/>
    </source>
</evidence>
<keyword evidence="4" id="KW-1185">Reference proteome</keyword>